<dbReference type="AlphaFoldDB" id="A0AA38G516"/>
<reference evidence="2 3" key="1">
    <citation type="journal article" date="2021" name="Nat. Plants">
        <title>The Taxus genome provides insights into paclitaxel biosynthesis.</title>
        <authorList>
            <person name="Xiong X."/>
            <person name="Gou J."/>
            <person name="Liao Q."/>
            <person name="Li Y."/>
            <person name="Zhou Q."/>
            <person name="Bi G."/>
            <person name="Li C."/>
            <person name="Du R."/>
            <person name="Wang X."/>
            <person name="Sun T."/>
            <person name="Guo L."/>
            <person name="Liang H."/>
            <person name="Lu P."/>
            <person name="Wu Y."/>
            <person name="Zhang Z."/>
            <person name="Ro D.K."/>
            <person name="Shang Y."/>
            <person name="Huang S."/>
            <person name="Yan J."/>
        </authorList>
    </citation>
    <scope>NUCLEOTIDE SEQUENCE [LARGE SCALE GENOMIC DNA]</scope>
    <source>
        <strain evidence="2">Ta-2019</strain>
    </source>
</reference>
<organism evidence="2 3">
    <name type="scientific">Taxus chinensis</name>
    <name type="common">Chinese yew</name>
    <name type="synonym">Taxus wallichiana var. chinensis</name>
    <dbReference type="NCBI Taxonomy" id="29808"/>
    <lineage>
        <taxon>Eukaryota</taxon>
        <taxon>Viridiplantae</taxon>
        <taxon>Streptophyta</taxon>
        <taxon>Embryophyta</taxon>
        <taxon>Tracheophyta</taxon>
        <taxon>Spermatophyta</taxon>
        <taxon>Pinopsida</taxon>
        <taxon>Pinidae</taxon>
        <taxon>Conifers II</taxon>
        <taxon>Cupressales</taxon>
        <taxon>Taxaceae</taxon>
        <taxon>Taxus</taxon>
    </lineage>
</organism>
<sequence>MRTRRTRTARISPFQVVQEELFPDSRTVGTKGREGREKPKEPRANGNVPRVFTSKRDREARIGWIGEFVPDSLGHPGQKYARDAGSRKARRQIRMCHVSSWIRAVEER</sequence>
<dbReference type="EMBL" id="JAHRHJ020000005">
    <property type="protein sequence ID" value="KAH9315193.1"/>
    <property type="molecule type" value="Genomic_DNA"/>
</dbReference>
<feature type="non-terminal residue" evidence="2">
    <location>
        <position position="108"/>
    </location>
</feature>
<proteinExistence type="predicted"/>
<feature type="region of interest" description="Disordered" evidence="1">
    <location>
        <begin position="21"/>
        <end position="53"/>
    </location>
</feature>
<dbReference type="Proteomes" id="UP000824469">
    <property type="component" value="Unassembled WGS sequence"/>
</dbReference>
<evidence type="ECO:0000313" key="3">
    <source>
        <dbReference type="Proteomes" id="UP000824469"/>
    </source>
</evidence>
<keyword evidence="3" id="KW-1185">Reference proteome</keyword>
<feature type="compositionally biased region" description="Basic and acidic residues" evidence="1">
    <location>
        <begin position="31"/>
        <end position="43"/>
    </location>
</feature>
<comment type="caution">
    <text evidence="2">The sequence shown here is derived from an EMBL/GenBank/DDBJ whole genome shotgun (WGS) entry which is preliminary data.</text>
</comment>
<gene>
    <name evidence="2" type="ORF">KI387_023820</name>
</gene>
<name>A0AA38G516_TAXCH</name>
<evidence type="ECO:0000313" key="2">
    <source>
        <dbReference type="EMBL" id="KAH9315193.1"/>
    </source>
</evidence>
<evidence type="ECO:0000256" key="1">
    <source>
        <dbReference type="SAM" id="MobiDB-lite"/>
    </source>
</evidence>
<protein>
    <submittedName>
        <fullName evidence="2">Uncharacterized protein</fullName>
    </submittedName>
</protein>
<accession>A0AA38G516</accession>